<evidence type="ECO:0000313" key="2">
    <source>
        <dbReference type="Proteomes" id="UP000274117"/>
    </source>
</evidence>
<dbReference type="RefSeq" id="WP_105110199.1">
    <property type="nucleotide sequence ID" value="NZ_CP102145.1"/>
</dbReference>
<name>A0A426TIV4_STRSU</name>
<dbReference type="InterPro" id="IPR014959">
    <property type="entry name" value="DUF1827"/>
</dbReference>
<organism evidence="1 2">
    <name type="scientific">Streptococcus suis</name>
    <dbReference type="NCBI Taxonomy" id="1307"/>
    <lineage>
        <taxon>Bacteria</taxon>
        <taxon>Bacillati</taxon>
        <taxon>Bacillota</taxon>
        <taxon>Bacilli</taxon>
        <taxon>Lactobacillales</taxon>
        <taxon>Streptococcaceae</taxon>
        <taxon>Streptococcus</taxon>
    </lineage>
</organism>
<dbReference type="InterPro" id="IPR038226">
    <property type="entry name" value="LMG18311-like_sf"/>
</dbReference>
<protein>
    <submittedName>
        <fullName evidence="1">DUF1827 family protein</fullName>
    </submittedName>
</protein>
<dbReference type="AlphaFoldDB" id="A0A426TIV4"/>
<reference evidence="1 2" key="2">
    <citation type="submission" date="2018-12" db="EMBL/GenBank/DDBJ databases">
        <title>Whole-genome sequences of fifteen clinical Streptococcus suis strains isolated from pigs between 2006 and 2018.</title>
        <authorList>
            <person name="Stevens M.J.A."/>
            <person name="Cernela N."/>
            <person name="Spoerry Serrano N."/>
            <person name="Schmitt S."/>
            <person name="Schrenzel J."/>
            <person name="Stephan R."/>
        </authorList>
    </citation>
    <scope>NUCLEOTIDE SEQUENCE [LARGE SCALE GENOMIC DNA]</scope>
    <source>
        <strain evidence="1 2">PP422</strain>
    </source>
</reference>
<dbReference type="Proteomes" id="UP000274117">
    <property type="component" value="Unassembled WGS sequence"/>
</dbReference>
<evidence type="ECO:0000313" key="1">
    <source>
        <dbReference type="EMBL" id="RRR55460.1"/>
    </source>
</evidence>
<comment type="caution">
    <text evidence="1">The sequence shown here is derived from an EMBL/GenBank/DDBJ whole genome shotgun (WGS) entry which is preliminary data.</text>
</comment>
<dbReference type="Pfam" id="PF08860">
    <property type="entry name" value="DUF1827"/>
    <property type="match status" value="1"/>
</dbReference>
<accession>A0A426TIV4</accession>
<sequence length="102" mass="11878">MKIINTTNSHSQLVQNQLANTDAFLVETYSAGNTDVIFTQAPRHYELLISNKYRSVQQSEIEKIRDFFLHRKIDERKINKAAIRTIHTDKLIEMSFPIVSEI</sequence>
<dbReference type="OrthoDB" id="2308827at2"/>
<gene>
    <name evidence="1" type="ORF">EI998_00040</name>
</gene>
<proteinExistence type="predicted"/>
<reference evidence="1 2" key="1">
    <citation type="submission" date="2018-11" db="EMBL/GenBank/DDBJ databases">
        <authorList>
            <person name="Stevens M.J."/>
            <person name="Cernela N."/>
            <person name="Spoerry Serrano N."/>
            <person name="Schmitt S."/>
            <person name="Schrenzel J."/>
            <person name="Stephan R."/>
        </authorList>
    </citation>
    <scope>NUCLEOTIDE SEQUENCE [LARGE SCALE GENOMIC DNA]</scope>
    <source>
        <strain evidence="1 2">PP422</strain>
    </source>
</reference>
<dbReference type="EMBL" id="RSDO01000001">
    <property type="protein sequence ID" value="RRR55460.1"/>
    <property type="molecule type" value="Genomic_DNA"/>
</dbReference>
<dbReference type="Gene3D" id="3.40.1720.10">
    <property type="entry name" value="Streptococcus thermophilus LMG 18311 protein like"/>
    <property type="match status" value="1"/>
</dbReference>